<dbReference type="Pfam" id="PF00083">
    <property type="entry name" value="Sugar_tr"/>
    <property type="match status" value="2"/>
</dbReference>
<evidence type="ECO:0000313" key="11">
    <source>
        <dbReference type="Proteomes" id="UP001165368"/>
    </source>
</evidence>
<dbReference type="Gene3D" id="1.20.1250.20">
    <property type="entry name" value="MFS general substrate transporter like domains"/>
    <property type="match status" value="2"/>
</dbReference>
<feature type="transmembrane region" description="Helical" evidence="8">
    <location>
        <begin position="132"/>
        <end position="155"/>
    </location>
</feature>
<feature type="transmembrane region" description="Helical" evidence="8">
    <location>
        <begin position="167"/>
        <end position="185"/>
    </location>
</feature>
<dbReference type="Proteomes" id="UP001165368">
    <property type="component" value="Unassembled WGS sequence"/>
</dbReference>
<keyword evidence="3" id="KW-1003">Cell membrane</keyword>
<keyword evidence="6 8" id="KW-1133">Transmembrane helix</keyword>
<feature type="transmembrane region" description="Helical" evidence="8">
    <location>
        <begin position="256"/>
        <end position="273"/>
    </location>
</feature>
<gene>
    <name evidence="10" type="ORF">LVY72_02195</name>
</gene>
<dbReference type="InterPro" id="IPR005828">
    <property type="entry name" value="MFS_sugar_transport-like"/>
</dbReference>
<dbReference type="InterPro" id="IPR051084">
    <property type="entry name" value="H+-coupled_symporters"/>
</dbReference>
<keyword evidence="7 8" id="KW-0472">Membrane</keyword>
<evidence type="ECO:0000259" key="9">
    <source>
        <dbReference type="PROSITE" id="PS50850"/>
    </source>
</evidence>
<evidence type="ECO:0000256" key="7">
    <source>
        <dbReference type="ARBA" id="ARBA00023136"/>
    </source>
</evidence>
<dbReference type="InterPro" id="IPR020846">
    <property type="entry name" value="MFS_dom"/>
</dbReference>
<feature type="transmembrane region" description="Helical" evidence="8">
    <location>
        <begin position="376"/>
        <end position="395"/>
    </location>
</feature>
<feature type="transmembrane region" description="Helical" evidence="8">
    <location>
        <begin position="309"/>
        <end position="332"/>
    </location>
</feature>
<accession>A0ABS9L2B8</accession>
<feature type="transmembrane region" description="Helical" evidence="8">
    <location>
        <begin position="7"/>
        <end position="25"/>
    </location>
</feature>
<comment type="subcellular location">
    <subcellularLocation>
        <location evidence="1">Cell membrane</location>
        <topology evidence="1">Multi-pass membrane protein</topology>
    </subcellularLocation>
</comment>
<evidence type="ECO:0000313" key="10">
    <source>
        <dbReference type="EMBL" id="MCG2620718.1"/>
    </source>
</evidence>
<evidence type="ECO:0000256" key="4">
    <source>
        <dbReference type="ARBA" id="ARBA00022692"/>
    </source>
</evidence>
<proteinExistence type="predicted"/>
<sequence>MGNAVEWYDWAVYATFAPFFAGQLFNNQDKASAVLSTLAIFAVGFLARPFGGFVFGWLGDRIGRKYSMTLAVALSALGSLIIGIAPTYAAVGAIASLTLLIARLIQGLAHGGELPSSQTYLSEMAPREKRGFWATLIYFSGTVGILFGTLLGAVLTVVLSDEAMLAWGWRIPFLIGAVMGLYALVMRSRLKETDVFEHETTVEKREPMWPQIVRHRKQALQVIGLTVGLTVVYYTWGVLAPTYAATSLGIDRGAALWAGVVANLVFLAVLPLWGKASDRFGRKPVLWISALGAAVMHFPMTWLLKDSPWQLAVSMSVMLVFIAGSAAIVPAVYAELFPTHIRTIGVGVPYSICVAIFGGTAPYLNSWLTASVGPNAFGLYTVVLLLISFTFIFTIPETKAKDLS</sequence>
<evidence type="ECO:0000256" key="6">
    <source>
        <dbReference type="ARBA" id="ARBA00022989"/>
    </source>
</evidence>
<dbReference type="PROSITE" id="PS50850">
    <property type="entry name" value="MFS"/>
    <property type="match status" value="1"/>
</dbReference>
<evidence type="ECO:0000256" key="1">
    <source>
        <dbReference type="ARBA" id="ARBA00004651"/>
    </source>
</evidence>
<evidence type="ECO:0000256" key="3">
    <source>
        <dbReference type="ARBA" id="ARBA00022475"/>
    </source>
</evidence>
<reference evidence="10" key="1">
    <citation type="submission" date="2022-01" db="EMBL/GenBank/DDBJ databases">
        <authorList>
            <person name="Jo J.-H."/>
            <person name="Im W.-T."/>
        </authorList>
    </citation>
    <scope>NUCLEOTIDE SEQUENCE</scope>
    <source>
        <strain evidence="10">I2-34</strain>
    </source>
</reference>
<protein>
    <submittedName>
        <fullName evidence="10">MFS transporter</fullName>
    </submittedName>
</protein>
<keyword evidence="2" id="KW-0813">Transport</keyword>
<feature type="transmembrane region" description="Helical" evidence="8">
    <location>
        <begin position="344"/>
        <end position="364"/>
    </location>
</feature>
<organism evidence="10 11">
    <name type="scientific">Arthrobacter hankyongi</name>
    <dbReference type="NCBI Taxonomy" id="2904801"/>
    <lineage>
        <taxon>Bacteria</taxon>
        <taxon>Bacillati</taxon>
        <taxon>Actinomycetota</taxon>
        <taxon>Actinomycetes</taxon>
        <taxon>Micrococcales</taxon>
        <taxon>Micrococcaceae</taxon>
        <taxon>Arthrobacter</taxon>
    </lineage>
</organism>
<dbReference type="PROSITE" id="PS00217">
    <property type="entry name" value="SUGAR_TRANSPORT_2"/>
    <property type="match status" value="1"/>
</dbReference>
<dbReference type="PANTHER" id="PTHR43528">
    <property type="entry name" value="ALPHA-KETOGLUTARATE PERMEASE"/>
    <property type="match status" value="1"/>
</dbReference>
<dbReference type="EMBL" id="JAKLTQ010000001">
    <property type="protein sequence ID" value="MCG2620718.1"/>
    <property type="molecule type" value="Genomic_DNA"/>
</dbReference>
<evidence type="ECO:0000256" key="2">
    <source>
        <dbReference type="ARBA" id="ARBA00022448"/>
    </source>
</evidence>
<keyword evidence="11" id="KW-1185">Reference proteome</keyword>
<evidence type="ECO:0000256" key="8">
    <source>
        <dbReference type="SAM" id="Phobius"/>
    </source>
</evidence>
<feature type="domain" description="Major facilitator superfamily (MFS) profile" evidence="9">
    <location>
        <begin position="1"/>
        <end position="399"/>
    </location>
</feature>
<feature type="transmembrane region" description="Helical" evidence="8">
    <location>
        <begin position="219"/>
        <end position="236"/>
    </location>
</feature>
<dbReference type="PANTHER" id="PTHR43528:SF1">
    <property type="entry name" value="ALPHA-KETOGLUTARATE PERMEASE"/>
    <property type="match status" value="1"/>
</dbReference>
<name>A0ABS9L2B8_9MICC</name>
<feature type="transmembrane region" description="Helical" evidence="8">
    <location>
        <begin position="285"/>
        <end position="303"/>
    </location>
</feature>
<comment type="caution">
    <text evidence="10">The sequence shown here is derived from an EMBL/GenBank/DDBJ whole genome shotgun (WGS) entry which is preliminary data.</text>
</comment>
<dbReference type="InterPro" id="IPR036259">
    <property type="entry name" value="MFS_trans_sf"/>
</dbReference>
<evidence type="ECO:0000256" key="5">
    <source>
        <dbReference type="ARBA" id="ARBA00022847"/>
    </source>
</evidence>
<keyword evidence="4 8" id="KW-0812">Transmembrane</keyword>
<feature type="transmembrane region" description="Helical" evidence="8">
    <location>
        <begin position="31"/>
        <end position="59"/>
    </location>
</feature>
<feature type="transmembrane region" description="Helical" evidence="8">
    <location>
        <begin position="66"/>
        <end position="85"/>
    </location>
</feature>
<dbReference type="InterPro" id="IPR005829">
    <property type="entry name" value="Sugar_transporter_CS"/>
</dbReference>
<dbReference type="SUPFAM" id="SSF103473">
    <property type="entry name" value="MFS general substrate transporter"/>
    <property type="match status" value="1"/>
</dbReference>
<keyword evidence="5" id="KW-0769">Symport</keyword>